<dbReference type="RefSeq" id="WP_054326164.1">
    <property type="nucleotide sequence ID" value="NZ_JACOPL010000004.1"/>
</dbReference>
<feature type="transmembrane region" description="Helical" evidence="1">
    <location>
        <begin position="232"/>
        <end position="251"/>
    </location>
</feature>
<dbReference type="InterPro" id="IPR021552">
    <property type="entry name" value="ArsP_2"/>
</dbReference>
<feature type="transmembrane region" description="Helical" evidence="1">
    <location>
        <begin position="263"/>
        <end position="282"/>
    </location>
</feature>
<dbReference type="NCBIfam" id="NF037962">
    <property type="entry name" value="arsenic_eff"/>
    <property type="match status" value="1"/>
</dbReference>
<feature type="transmembrane region" description="Helical" evidence="1">
    <location>
        <begin position="109"/>
        <end position="127"/>
    </location>
</feature>
<feature type="transmembrane region" description="Helical" evidence="1">
    <location>
        <begin position="12"/>
        <end position="31"/>
    </location>
</feature>
<evidence type="ECO:0000256" key="1">
    <source>
        <dbReference type="SAM" id="Phobius"/>
    </source>
</evidence>
<comment type="caution">
    <text evidence="2">The sequence shown here is derived from an EMBL/GenBank/DDBJ whole genome shotgun (WGS) entry which is preliminary data.</text>
</comment>
<dbReference type="EMBL" id="JACOPL010000004">
    <property type="protein sequence ID" value="MBC5724952.1"/>
    <property type="molecule type" value="Genomic_DNA"/>
</dbReference>
<accession>A0A923LV91</accession>
<keyword evidence="3" id="KW-1185">Reference proteome</keyword>
<dbReference type="AlphaFoldDB" id="A0A923LV91"/>
<dbReference type="Pfam" id="PF11449">
    <property type="entry name" value="ArsP_2"/>
    <property type="match status" value="1"/>
</dbReference>
<evidence type="ECO:0000313" key="3">
    <source>
        <dbReference type="Proteomes" id="UP000606499"/>
    </source>
</evidence>
<organism evidence="2 3">
    <name type="scientific">Agathobaculum faecis</name>
    <dbReference type="NCBI Taxonomy" id="2763013"/>
    <lineage>
        <taxon>Bacteria</taxon>
        <taxon>Bacillati</taxon>
        <taxon>Bacillota</taxon>
        <taxon>Clostridia</taxon>
        <taxon>Eubacteriales</taxon>
        <taxon>Butyricicoccaceae</taxon>
        <taxon>Agathobaculum</taxon>
    </lineage>
</organism>
<feature type="transmembrane region" description="Helical" evidence="1">
    <location>
        <begin position="161"/>
        <end position="183"/>
    </location>
</feature>
<reference evidence="2" key="1">
    <citation type="submission" date="2020-08" db="EMBL/GenBank/DDBJ databases">
        <title>Genome public.</title>
        <authorList>
            <person name="Liu C."/>
            <person name="Sun Q."/>
        </authorList>
    </citation>
    <scope>NUCLEOTIDE SEQUENCE</scope>
    <source>
        <strain evidence="2">NSJ-28</strain>
    </source>
</reference>
<proteinExistence type="predicted"/>
<evidence type="ECO:0000313" key="2">
    <source>
        <dbReference type="EMBL" id="MBC5724952.1"/>
    </source>
</evidence>
<gene>
    <name evidence="2" type="ORF">H8S45_05700</name>
</gene>
<keyword evidence="1" id="KW-0812">Transmembrane</keyword>
<keyword evidence="1" id="KW-1133">Transmembrane helix</keyword>
<protein>
    <submittedName>
        <fullName evidence="2">Arsenic efflux protein</fullName>
    </submittedName>
</protein>
<feature type="transmembrane region" description="Helical" evidence="1">
    <location>
        <begin position="204"/>
        <end position="226"/>
    </location>
</feature>
<name>A0A923LV91_9FIRM</name>
<sequence length="283" mass="29635">MLHLLAHVVPEAFFDVVKTVPLLLLVYALLYYIENRLTNTPALLSRAAQFGPVVGALAGTIPQCGFSAAAAALFSAGYLAPATLVAVFLATSDEAVPVMLAGGASVPQVVLLLAVKFGIAVIGGYILRFTVFRSHRAESGEALEIEMTACDCSAGSPIWSVVWHTLKTAFFLFAVLLALNLVVHGIGEERVAALMLSDSIFQPLLCALLGLVPSCAMSVLLSELFVSGTISFGALIAGLSTGAGFGYIVLFEEKEGRRRALPVIAATLAVAVIGGTLVQFFYG</sequence>
<feature type="transmembrane region" description="Helical" evidence="1">
    <location>
        <begin position="68"/>
        <end position="89"/>
    </location>
</feature>
<dbReference type="Proteomes" id="UP000606499">
    <property type="component" value="Unassembled WGS sequence"/>
</dbReference>
<keyword evidence="1" id="KW-0472">Membrane</keyword>